<dbReference type="Gene3D" id="3.40.630.30">
    <property type="match status" value="1"/>
</dbReference>
<evidence type="ECO:0000313" key="4">
    <source>
        <dbReference type="EMBL" id="SUJ23026.1"/>
    </source>
</evidence>
<dbReference type="OrthoDB" id="162775at2"/>
<evidence type="ECO:0000259" key="2">
    <source>
        <dbReference type="PROSITE" id="PS51186"/>
    </source>
</evidence>
<gene>
    <name evidence="4" type="primary">yvbK</name>
    <name evidence="4" type="ORF">NCTC12413_02065</name>
    <name evidence="3" type="ORF">SAR03_05990</name>
</gene>
<dbReference type="EMBL" id="BKAV01000003">
    <property type="protein sequence ID" value="GEP99561.1"/>
    <property type="molecule type" value="Genomic_DNA"/>
</dbReference>
<dbReference type="Pfam" id="PF00583">
    <property type="entry name" value="Acetyltransf_1"/>
    <property type="match status" value="1"/>
</dbReference>
<feature type="domain" description="N-acetyltransferase" evidence="2">
    <location>
        <begin position="1"/>
        <end position="135"/>
    </location>
</feature>
<keyword evidence="1 4" id="KW-0808">Transferase</keyword>
<dbReference type="EC" id="2.3.1.-" evidence="4"/>
<keyword evidence="4" id="KW-0012">Acyltransferase</keyword>
<dbReference type="Proteomes" id="UP000254956">
    <property type="component" value="Unassembled WGS sequence"/>
</dbReference>
<reference evidence="3 6" key="2">
    <citation type="submission" date="2019-07" db="EMBL/GenBank/DDBJ databases">
        <title>Whole genome shotgun sequence of Staphylococcus arlettae NBRC 109765.</title>
        <authorList>
            <person name="Hosoyama A."/>
            <person name="Uohara A."/>
            <person name="Ohji S."/>
            <person name="Ichikawa N."/>
        </authorList>
    </citation>
    <scope>NUCLEOTIDE SEQUENCE [LARGE SCALE GENOMIC DNA]</scope>
    <source>
        <strain evidence="3 6">NBRC 109765</strain>
    </source>
</reference>
<proteinExistence type="predicted"/>
<organism evidence="4 5">
    <name type="scientific">Staphylococcus arlettae</name>
    <dbReference type="NCBI Taxonomy" id="29378"/>
    <lineage>
        <taxon>Bacteria</taxon>
        <taxon>Bacillati</taxon>
        <taxon>Bacillota</taxon>
        <taxon>Bacilli</taxon>
        <taxon>Bacillales</taxon>
        <taxon>Staphylococcaceae</taxon>
        <taxon>Staphylococcus</taxon>
    </lineage>
</organism>
<dbReference type="InterPro" id="IPR016181">
    <property type="entry name" value="Acyl_CoA_acyltransferase"/>
</dbReference>
<dbReference type="AlphaFoldDB" id="A0A380CL33"/>
<dbReference type="CDD" id="cd04301">
    <property type="entry name" value="NAT_SF"/>
    <property type="match status" value="1"/>
</dbReference>
<dbReference type="GO" id="GO:0008080">
    <property type="term" value="F:N-acetyltransferase activity"/>
    <property type="evidence" value="ECO:0007669"/>
    <property type="project" value="InterPro"/>
</dbReference>
<evidence type="ECO:0000313" key="5">
    <source>
        <dbReference type="Proteomes" id="UP000254956"/>
    </source>
</evidence>
<evidence type="ECO:0000256" key="1">
    <source>
        <dbReference type="ARBA" id="ARBA00022679"/>
    </source>
</evidence>
<dbReference type="RefSeq" id="WP_103388087.1">
    <property type="nucleotide sequence ID" value="NZ_BKAV01000003.1"/>
</dbReference>
<dbReference type="PANTHER" id="PTHR13947">
    <property type="entry name" value="GNAT FAMILY N-ACETYLTRANSFERASE"/>
    <property type="match status" value="1"/>
</dbReference>
<reference evidence="4 5" key="1">
    <citation type="submission" date="2018-06" db="EMBL/GenBank/DDBJ databases">
        <authorList>
            <consortium name="Pathogen Informatics"/>
            <person name="Doyle S."/>
        </authorList>
    </citation>
    <scope>NUCLEOTIDE SEQUENCE [LARGE SCALE GENOMIC DNA]</scope>
    <source>
        <strain evidence="4 5">NCTC12413</strain>
    </source>
</reference>
<evidence type="ECO:0000313" key="6">
    <source>
        <dbReference type="Proteomes" id="UP000321598"/>
    </source>
</evidence>
<dbReference type="Proteomes" id="UP000321598">
    <property type="component" value="Unassembled WGS sequence"/>
</dbReference>
<sequence length="149" mass="17082">MFEKLKSIDDAPFNLLLLADPSMDMVLEKLNKGECFLYKVESEVIGCYVLNRVTRNRVELVNIAVSEKNQGCGMGKQLILHAFDYTKESGYSEIVVGTGNSSIGQIAFYQKAGFRMLEINKGFFERHYKEKIYENGILCRDMIMFLKQL</sequence>
<dbReference type="PANTHER" id="PTHR13947:SF58">
    <property type="entry name" value="8B (PUTATIVE,_PSEUDO-RELATED"/>
    <property type="match status" value="1"/>
</dbReference>
<dbReference type="STRING" id="1212545.SARL_08429"/>
<dbReference type="InterPro" id="IPR050769">
    <property type="entry name" value="NAT_camello-type"/>
</dbReference>
<accession>A0A380CL33</accession>
<dbReference type="EMBL" id="UGZE01000001">
    <property type="protein sequence ID" value="SUJ23026.1"/>
    <property type="molecule type" value="Genomic_DNA"/>
</dbReference>
<evidence type="ECO:0000313" key="3">
    <source>
        <dbReference type="EMBL" id="GEP99561.1"/>
    </source>
</evidence>
<protein>
    <submittedName>
        <fullName evidence="4">N-acetyltransferase GCN5</fullName>
        <ecNumber evidence="4">2.3.1.-</ecNumber>
    </submittedName>
    <submittedName>
        <fullName evidence="3">N-acetyltransferase YvbK</fullName>
    </submittedName>
</protein>
<keyword evidence="6" id="KW-1185">Reference proteome</keyword>
<dbReference type="PROSITE" id="PS51186">
    <property type="entry name" value="GNAT"/>
    <property type="match status" value="1"/>
</dbReference>
<dbReference type="InterPro" id="IPR000182">
    <property type="entry name" value="GNAT_dom"/>
</dbReference>
<dbReference type="SUPFAM" id="SSF55729">
    <property type="entry name" value="Acyl-CoA N-acyltransferases (Nat)"/>
    <property type="match status" value="1"/>
</dbReference>
<name>A0A380CL33_9STAP</name>